<evidence type="ECO:0000313" key="2">
    <source>
        <dbReference type="EMBL" id="MPD00424.1"/>
    </source>
</evidence>
<dbReference type="AlphaFoldDB" id="A0A5B7K1C5"/>
<evidence type="ECO:0000256" key="1">
    <source>
        <dbReference type="SAM" id="MobiDB-lite"/>
    </source>
</evidence>
<dbReference type="Proteomes" id="UP000324222">
    <property type="component" value="Unassembled WGS sequence"/>
</dbReference>
<gene>
    <name evidence="2" type="ORF">E2C01_095895</name>
</gene>
<accession>A0A5B7K1C5</accession>
<dbReference type="EMBL" id="VSRR010122826">
    <property type="protein sequence ID" value="MPD00424.1"/>
    <property type="molecule type" value="Genomic_DNA"/>
</dbReference>
<organism evidence="2 3">
    <name type="scientific">Portunus trituberculatus</name>
    <name type="common">Swimming crab</name>
    <name type="synonym">Neptunus trituberculatus</name>
    <dbReference type="NCBI Taxonomy" id="210409"/>
    <lineage>
        <taxon>Eukaryota</taxon>
        <taxon>Metazoa</taxon>
        <taxon>Ecdysozoa</taxon>
        <taxon>Arthropoda</taxon>
        <taxon>Crustacea</taxon>
        <taxon>Multicrustacea</taxon>
        <taxon>Malacostraca</taxon>
        <taxon>Eumalacostraca</taxon>
        <taxon>Eucarida</taxon>
        <taxon>Decapoda</taxon>
        <taxon>Pleocyemata</taxon>
        <taxon>Brachyura</taxon>
        <taxon>Eubrachyura</taxon>
        <taxon>Portunoidea</taxon>
        <taxon>Portunidae</taxon>
        <taxon>Portuninae</taxon>
        <taxon>Portunus</taxon>
    </lineage>
</organism>
<feature type="region of interest" description="Disordered" evidence="1">
    <location>
        <begin position="38"/>
        <end position="66"/>
    </location>
</feature>
<protein>
    <submittedName>
        <fullName evidence="2">Uncharacterized protein</fullName>
    </submittedName>
</protein>
<keyword evidence="3" id="KW-1185">Reference proteome</keyword>
<sequence>MKNVLTYPHTHSNTHTLITTLPSSYLCPFTFISSPPRFTAPPSTEEPRYLHHPPKYQPQPTPSAVPGHLALYTPHT</sequence>
<reference evidence="2 3" key="1">
    <citation type="submission" date="2019-05" db="EMBL/GenBank/DDBJ databases">
        <title>Another draft genome of Portunus trituberculatus and its Hox gene families provides insights of decapod evolution.</title>
        <authorList>
            <person name="Jeong J.-H."/>
            <person name="Song I."/>
            <person name="Kim S."/>
            <person name="Choi T."/>
            <person name="Kim D."/>
            <person name="Ryu S."/>
            <person name="Kim W."/>
        </authorList>
    </citation>
    <scope>NUCLEOTIDE SEQUENCE [LARGE SCALE GENOMIC DNA]</scope>
    <source>
        <tissue evidence="2">Muscle</tissue>
    </source>
</reference>
<proteinExistence type="predicted"/>
<name>A0A5B7K1C5_PORTR</name>
<evidence type="ECO:0000313" key="3">
    <source>
        <dbReference type="Proteomes" id="UP000324222"/>
    </source>
</evidence>
<comment type="caution">
    <text evidence="2">The sequence shown here is derived from an EMBL/GenBank/DDBJ whole genome shotgun (WGS) entry which is preliminary data.</text>
</comment>